<gene>
    <name evidence="1" type="ORF">WM41_1686</name>
</gene>
<reference evidence="1 2" key="1">
    <citation type="journal article" date="2016" name="Int. J. Syst. Evol. Microbiol.">
        <title>Resolving the Complexity of Human Skin Metagenomes Using Single-Molecule Sequencing.</title>
        <authorList>
            <consortium name="NISC Comparative Sequencing Program"/>
            <person name="Tsai Y.C."/>
            <person name="Conlan S."/>
            <person name="Deming C."/>
            <person name="Segre J.A."/>
            <person name="Kong H.H."/>
            <person name="Korlach J."/>
            <person name="Oh J."/>
        </authorList>
    </citation>
    <scope>NUCLEOTIDE SEQUENCE [LARGE SCALE GENOMIC DNA]</scope>
    <source>
        <strain evidence="1 2">1B08</strain>
    </source>
</reference>
<keyword evidence="2" id="KW-1185">Reference proteome</keyword>
<comment type="caution">
    <text evidence="1">The sequence shown here is derived from an EMBL/GenBank/DDBJ whole genome shotgun (WGS) entry which is preliminary data.</text>
</comment>
<accession>A0ABR5V7V7</accession>
<dbReference type="EMBL" id="LTEB01000030">
    <property type="protein sequence ID" value="KXU17651.1"/>
    <property type="molecule type" value="Genomic_DNA"/>
</dbReference>
<organism evidence="1 2">
    <name type="scientific">Corynebacterium simulans</name>
    <dbReference type="NCBI Taxonomy" id="146827"/>
    <lineage>
        <taxon>Bacteria</taxon>
        <taxon>Bacillati</taxon>
        <taxon>Actinomycetota</taxon>
        <taxon>Actinomycetes</taxon>
        <taxon>Mycobacteriales</taxon>
        <taxon>Corynebacteriaceae</taxon>
        <taxon>Corynebacterium</taxon>
    </lineage>
</organism>
<evidence type="ECO:0000313" key="1">
    <source>
        <dbReference type="EMBL" id="KXU17651.1"/>
    </source>
</evidence>
<sequence length="46" mass="4642">MGCLRGILLQPCVDAAAQGVDLSKAALAQCGDGLGGAAVWAEARKW</sequence>
<dbReference type="Proteomes" id="UP000070339">
    <property type="component" value="Unassembled WGS sequence"/>
</dbReference>
<name>A0ABR5V7V7_9CORY</name>
<evidence type="ECO:0000313" key="2">
    <source>
        <dbReference type="Proteomes" id="UP000070339"/>
    </source>
</evidence>
<proteinExistence type="predicted"/>
<protein>
    <submittedName>
        <fullName evidence="1">Uncharacterized protein</fullName>
    </submittedName>
</protein>